<dbReference type="InterPro" id="IPR047120">
    <property type="entry name" value="Pk/Esn/Tes"/>
</dbReference>
<name>A0AAF3FEN5_9BILA</name>
<dbReference type="Gene3D" id="2.10.110.10">
    <property type="entry name" value="Cysteine Rich Protein"/>
    <property type="match status" value="3"/>
</dbReference>
<dbReference type="GO" id="GO:0008270">
    <property type="term" value="F:zinc ion binding"/>
    <property type="evidence" value="ECO:0007669"/>
    <property type="project" value="InterPro"/>
</dbReference>
<feature type="domain" description="PET" evidence="8">
    <location>
        <begin position="23"/>
        <end position="131"/>
    </location>
</feature>
<dbReference type="PANTHER" id="PTHR24211">
    <property type="entry name" value="LIM DOMAIN-CONTAINING PROTEIN"/>
    <property type="match status" value="1"/>
</dbReference>
<evidence type="ECO:0000256" key="4">
    <source>
        <dbReference type="ARBA" id="ARBA00023038"/>
    </source>
</evidence>
<sequence length="507" mass="57192">MSSKRRMPVGVTAREPGGSAWPRGIMGDSASDSDSGCVLDEFAWTPPKLTPHMVHLYFACLPEDKVPYTNSVGEKWRERQLRSQLPPQDSDPLCCGPLTRSEEKELKGFDEARKRRALGRGRVERTPYDGSRKRCAGCDDAPLEEGQVAVYAEKVDRWFHPACFSCHKCQALLVDLVYFTHGNTVFCGRHHAEQLKPRCAKCDELVFGDEVVEAEERHWHHHHFTCAQCQRPLGGSRYVSRSGRFMCLGCDAGIVHPKAQQYPAISGDPSFSRSPQFPGECAGCHQIIHPNQPHIAQGDQRWHTTSECFSCHLCQRSLLGMTFEVIRGNPQCKPQCSFNHLQTPSTSRKMMTEIDERKHFGHLGRRRGSVQGRDDRDGQLNGRNHPVDPPHHPIPPRTAPPPPPSEGIYETVLALPLPLQKKSSDRKHRSGRPKNLYSSTPNQLRRTDSEPLYDRPFYSTSSDSSDDDDVYYMQHMMAAASLAVSHKTLPNDVKKAKRRKQSRCIVS</sequence>
<dbReference type="InterPro" id="IPR010442">
    <property type="entry name" value="PET_domain"/>
</dbReference>
<feature type="compositionally biased region" description="Pro residues" evidence="6">
    <location>
        <begin position="392"/>
        <end position="405"/>
    </location>
</feature>
<reference evidence="10" key="1">
    <citation type="submission" date="2024-02" db="UniProtKB">
        <authorList>
            <consortium name="WormBaseParasite"/>
        </authorList>
    </citation>
    <scope>IDENTIFICATION</scope>
</reference>
<dbReference type="AlphaFoldDB" id="A0AAF3FEN5"/>
<dbReference type="SMART" id="SM00132">
    <property type="entry name" value="LIM"/>
    <property type="match status" value="3"/>
</dbReference>
<accession>A0AAF3FEN5</accession>
<evidence type="ECO:0000259" key="7">
    <source>
        <dbReference type="PROSITE" id="PS50023"/>
    </source>
</evidence>
<evidence type="ECO:0000313" key="10">
    <source>
        <dbReference type="WBParaSite" id="MBELARI_LOCUS5484"/>
    </source>
</evidence>
<evidence type="ECO:0000256" key="1">
    <source>
        <dbReference type="ARBA" id="ARBA00022723"/>
    </source>
</evidence>
<dbReference type="PROSITE" id="PS00478">
    <property type="entry name" value="LIM_DOMAIN_1"/>
    <property type="match status" value="1"/>
</dbReference>
<evidence type="ECO:0000256" key="5">
    <source>
        <dbReference type="PROSITE-ProRule" id="PRU00125"/>
    </source>
</evidence>
<dbReference type="WBParaSite" id="MBELARI_LOCUS5484">
    <property type="protein sequence ID" value="MBELARI_LOCUS5484"/>
    <property type="gene ID" value="MBELARI_LOCUS5484"/>
</dbReference>
<evidence type="ECO:0000256" key="3">
    <source>
        <dbReference type="ARBA" id="ARBA00022833"/>
    </source>
</evidence>
<feature type="region of interest" description="Disordered" evidence="6">
    <location>
        <begin position="421"/>
        <end position="467"/>
    </location>
</feature>
<feature type="region of interest" description="Disordered" evidence="6">
    <location>
        <begin position="356"/>
        <end position="409"/>
    </location>
</feature>
<dbReference type="Pfam" id="PF00412">
    <property type="entry name" value="LIM"/>
    <property type="match status" value="3"/>
</dbReference>
<dbReference type="PROSITE" id="PS51303">
    <property type="entry name" value="PET"/>
    <property type="match status" value="1"/>
</dbReference>
<feature type="region of interest" description="Disordered" evidence="6">
    <location>
        <begin position="1"/>
        <end position="24"/>
    </location>
</feature>
<dbReference type="SUPFAM" id="SSF57716">
    <property type="entry name" value="Glucocorticoid receptor-like (DNA-binding domain)"/>
    <property type="match status" value="1"/>
</dbReference>
<feature type="compositionally biased region" description="Basic residues" evidence="6">
    <location>
        <begin position="359"/>
        <end position="368"/>
    </location>
</feature>
<keyword evidence="3 5" id="KW-0862">Zinc</keyword>
<keyword evidence="1 5" id="KW-0479">Metal-binding</keyword>
<dbReference type="PROSITE" id="PS50023">
    <property type="entry name" value="LIM_DOMAIN_2"/>
    <property type="match status" value="3"/>
</dbReference>
<evidence type="ECO:0000256" key="6">
    <source>
        <dbReference type="SAM" id="MobiDB-lite"/>
    </source>
</evidence>
<organism evidence="9 10">
    <name type="scientific">Mesorhabditis belari</name>
    <dbReference type="NCBI Taxonomy" id="2138241"/>
    <lineage>
        <taxon>Eukaryota</taxon>
        <taxon>Metazoa</taxon>
        <taxon>Ecdysozoa</taxon>
        <taxon>Nematoda</taxon>
        <taxon>Chromadorea</taxon>
        <taxon>Rhabditida</taxon>
        <taxon>Rhabditina</taxon>
        <taxon>Rhabditomorpha</taxon>
        <taxon>Rhabditoidea</taxon>
        <taxon>Rhabditidae</taxon>
        <taxon>Mesorhabditinae</taxon>
        <taxon>Mesorhabditis</taxon>
    </lineage>
</organism>
<protein>
    <submittedName>
        <fullName evidence="10">Uncharacterized protein</fullName>
    </submittedName>
</protein>
<dbReference type="InterPro" id="IPR001781">
    <property type="entry name" value="Znf_LIM"/>
</dbReference>
<dbReference type="Proteomes" id="UP000887575">
    <property type="component" value="Unassembled WGS sequence"/>
</dbReference>
<keyword evidence="9" id="KW-1185">Reference proteome</keyword>
<feature type="domain" description="LIM zinc-binding" evidence="7">
    <location>
        <begin position="279"/>
        <end position="343"/>
    </location>
</feature>
<keyword evidence="2" id="KW-0677">Repeat</keyword>
<feature type="domain" description="LIM zinc-binding" evidence="7">
    <location>
        <begin position="133"/>
        <end position="196"/>
    </location>
</feature>
<evidence type="ECO:0000259" key="8">
    <source>
        <dbReference type="PROSITE" id="PS51303"/>
    </source>
</evidence>
<evidence type="ECO:0000256" key="2">
    <source>
        <dbReference type="ARBA" id="ARBA00022737"/>
    </source>
</evidence>
<feature type="domain" description="LIM zinc-binding" evidence="7">
    <location>
        <begin position="197"/>
        <end position="257"/>
    </location>
</feature>
<dbReference type="PANTHER" id="PTHR24211:SF20">
    <property type="entry name" value="PROTEIN ESPINAS-RELATED"/>
    <property type="match status" value="1"/>
</dbReference>
<proteinExistence type="predicted"/>
<dbReference type="FunFam" id="2.10.110.10:FF:000005">
    <property type="entry name" value="Testin isoform 1"/>
    <property type="match status" value="1"/>
</dbReference>
<evidence type="ECO:0000313" key="9">
    <source>
        <dbReference type="Proteomes" id="UP000887575"/>
    </source>
</evidence>
<dbReference type="Pfam" id="PF06297">
    <property type="entry name" value="PET"/>
    <property type="match status" value="1"/>
</dbReference>
<keyword evidence="4 5" id="KW-0440">LIM domain</keyword>